<feature type="region of interest" description="Disordered" evidence="1">
    <location>
        <begin position="1"/>
        <end position="43"/>
    </location>
</feature>
<evidence type="ECO:0000256" key="1">
    <source>
        <dbReference type="SAM" id="MobiDB-lite"/>
    </source>
</evidence>
<dbReference type="Proteomes" id="UP000182725">
    <property type="component" value="Unassembled WGS sequence"/>
</dbReference>
<dbReference type="AlphaFoldDB" id="A0A1H5PCG6"/>
<dbReference type="EMBL" id="FNTV01000002">
    <property type="protein sequence ID" value="SEF11466.1"/>
    <property type="molecule type" value="Genomic_DNA"/>
</dbReference>
<organism evidence="2 3">
    <name type="scientific">Arthrobacter alpinus</name>
    <dbReference type="NCBI Taxonomy" id="656366"/>
    <lineage>
        <taxon>Bacteria</taxon>
        <taxon>Bacillati</taxon>
        <taxon>Actinomycetota</taxon>
        <taxon>Actinomycetes</taxon>
        <taxon>Micrococcales</taxon>
        <taxon>Micrococcaceae</taxon>
        <taxon>Arthrobacter</taxon>
    </lineage>
</organism>
<protein>
    <submittedName>
        <fullName evidence="2">Arsenate-mycothiol transferase</fullName>
    </submittedName>
</protein>
<proteinExistence type="predicted"/>
<dbReference type="GO" id="GO:0016740">
    <property type="term" value="F:transferase activity"/>
    <property type="evidence" value="ECO:0007669"/>
    <property type="project" value="UniProtKB-KW"/>
</dbReference>
<feature type="compositionally biased region" description="Basic and acidic residues" evidence="1">
    <location>
        <begin position="1"/>
        <end position="27"/>
    </location>
</feature>
<name>A0A1H5PCG6_9MICC</name>
<keyword evidence="2" id="KW-0808">Transferase</keyword>
<accession>A0A1H5PCG6</accession>
<reference evidence="2 3" key="1">
    <citation type="submission" date="2016-10" db="EMBL/GenBank/DDBJ databases">
        <authorList>
            <person name="de Groot N.N."/>
        </authorList>
    </citation>
    <scope>NUCLEOTIDE SEQUENCE [LARGE SCALE GENOMIC DNA]</scope>
    <source>
        <strain evidence="2 3">DSM 22274</strain>
    </source>
</reference>
<sequence length="43" mass="4862">MHWHTDEASERGIEGMERTRLVRDDINNRVTAPATELNPGAQS</sequence>
<evidence type="ECO:0000313" key="2">
    <source>
        <dbReference type="EMBL" id="SEF11466.1"/>
    </source>
</evidence>
<gene>
    <name evidence="2" type="ORF">SAMN04489740_4106</name>
</gene>
<evidence type="ECO:0000313" key="3">
    <source>
        <dbReference type="Proteomes" id="UP000182725"/>
    </source>
</evidence>